<sequence>MRNSFKAMLFICAAFGAGTHAYAQAVSAPSSDEPQTADKAVGKMKGSQNGKPINNNQSWPNLKRDQPDQGAPAAPKNMTTTGEVSDKVPQSQKNPTSLGRSSHHGKHAKNTANPPS</sequence>
<dbReference type="RefSeq" id="WP_148505970.1">
    <property type="nucleotide sequence ID" value="NZ_BALE01000036.1"/>
</dbReference>
<feature type="compositionally biased region" description="Polar residues" evidence="1">
    <location>
        <begin position="46"/>
        <end position="60"/>
    </location>
</feature>
<feature type="compositionally biased region" description="Polar residues" evidence="1">
    <location>
        <begin position="77"/>
        <end position="100"/>
    </location>
</feature>
<evidence type="ECO:0000313" key="3">
    <source>
        <dbReference type="EMBL" id="GAN54990.1"/>
    </source>
</evidence>
<feature type="chain" id="PRO_5002308223" evidence="2">
    <location>
        <begin position="24"/>
        <end position="116"/>
    </location>
</feature>
<evidence type="ECO:0000256" key="1">
    <source>
        <dbReference type="SAM" id="MobiDB-lite"/>
    </source>
</evidence>
<dbReference type="STRING" id="1231623.Tasa_036_008"/>
<organism evidence="3 4">
    <name type="scientific">Tanticharoenia sakaeratensis NBRC 103193</name>
    <dbReference type="NCBI Taxonomy" id="1231623"/>
    <lineage>
        <taxon>Bacteria</taxon>
        <taxon>Pseudomonadati</taxon>
        <taxon>Pseudomonadota</taxon>
        <taxon>Alphaproteobacteria</taxon>
        <taxon>Acetobacterales</taxon>
        <taxon>Acetobacteraceae</taxon>
        <taxon>Tanticharoenia</taxon>
    </lineage>
</organism>
<protein>
    <submittedName>
        <fullName evidence="3">Uncharacterized protein</fullName>
    </submittedName>
</protein>
<dbReference type="AlphaFoldDB" id="A0A0D6MNJ6"/>
<proteinExistence type="predicted"/>
<name>A0A0D6MNJ6_9PROT</name>
<keyword evidence="2" id="KW-0732">Signal</keyword>
<evidence type="ECO:0000313" key="4">
    <source>
        <dbReference type="Proteomes" id="UP000032679"/>
    </source>
</evidence>
<evidence type="ECO:0000256" key="2">
    <source>
        <dbReference type="SAM" id="SignalP"/>
    </source>
</evidence>
<reference evidence="3 4" key="1">
    <citation type="submission" date="2012-10" db="EMBL/GenBank/DDBJ databases">
        <title>Genome sequencing of Tanticharoenia sakaeratensis NBRC 103193.</title>
        <authorList>
            <person name="Azuma Y."/>
            <person name="Hadano H."/>
            <person name="Hirakawa H."/>
            <person name="Matsushita K."/>
        </authorList>
    </citation>
    <scope>NUCLEOTIDE SEQUENCE [LARGE SCALE GENOMIC DNA]</scope>
    <source>
        <strain evidence="3 4">NBRC 103193</strain>
    </source>
</reference>
<feature type="signal peptide" evidence="2">
    <location>
        <begin position="1"/>
        <end position="23"/>
    </location>
</feature>
<dbReference type="Proteomes" id="UP000032679">
    <property type="component" value="Unassembled WGS sequence"/>
</dbReference>
<dbReference type="EMBL" id="BALE01000036">
    <property type="protein sequence ID" value="GAN54990.1"/>
    <property type="molecule type" value="Genomic_DNA"/>
</dbReference>
<comment type="caution">
    <text evidence="3">The sequence shown here is derived from an EMBL/GenBank/DDBJ whole genome shotgun (WGS) entry which is preliminary data.</text>
</comment>
<gene>
    <name evidence="3" type="ORF">Tasa_036_008</name>
</gene>
<feature type="region of interest" description="Disordered" evidence="1">
    <location>
        <begin position="25"/>
        <end position="116"/>
    </location>
</feature>
<accession>A0A0D6MNJ6</accession>
<keyword evidence="4" id="KW-1185">Reference proteome</keyword>